<evidence type="ECO:0000313" key="2">
    <source>
        <dbReference type="Proteomes" id="UP001500393"/>
    </source>
</evidence>
<comment type="caution">
    <text evidence="1">The sequence shown here is derived from an EMBL/GenBank/DDBJ whole genome shotgun (WGS) entry which is preliminary data.</text>
</comment>
<dbReference type="EMBL" id="BAAAOS010000020">
    <property type="protein sequence ID" value="GAA1578877.1"/>
    <property type="molecule type" value="Genomic_DNA"/>
</dbReference>
<name>A0ABP4PGS6_9ACTN</name>
<reference evidence="2" key="1">
    <citation type="journal article" date="2019" name="Int. J. Syst. Evol. Microbiol.">
        <title>The Global Catalogue of Microorganisms (GCM) 10K type strain sequencing project: providing services to taxonomists for standard genome sequencing and annotation.</title>
        <authorList>
            <consortium name="The Broad Institute Genomics Platform"/>
            <consortium name="The Broad Institute Genome Sequencing Center for Infectious Disease"/>
            <person name="Wu L."/>
            <person name="Ma J."/>
        </authorList>
    </citation>
    <scope>NUCLEOTIDE SEQUENCE [LARGE SCALE GENOMIC DNA]</scope>
    <source>
        <strain evidence="2">JCM 14969</strain>
    </source>
</reference>
<dbReference type="Proteomes" id="UP001500393">
    <property type="component" value="Unassembled WGS sequence"/>
</dbReference>
<evidence type="ECO:0000313" key="1">
    <source>
        <dbReference type="EMBL" id="GAA1578877.1"/>
    </source>
</evidence>
<sequence length="83" mass="9061">MDTNASSAALQIAHTDLEDLELGQAAIRQEDLPRLLSLYAVTDEAEIAVSQALGRQSDSSGWWHEYADLPTRPPAGISERPRS</sequence>
<evidence type="ECO:0008006" key="3">
    <source>
        <dbReference type="Google" id="ProtNLM"/>
    </source>
</evidence>
<gene>
    <name evidence="1" type="ORF">GCM10009789_35690</name>
</gene>
<organism evidence="1 2">
    <name type="scientific">Kribbella sancticallisti</name>
    <dbReference type="NCBI Taxonomy" id="460087"/>
    <lineage>
        <taxon>Bacteria</taxon>
        <taxon>Bacillati</taxon>
        <taxon>Actinomycetota</taxon>
        <taxon>Actinomycetes</taxon>
        <taxon>Propionibacteriales</taxon>
        <taxon>Kribbellaceae</taxon>
        <taxon>Kribbella</taxon>
    </lineage>
</organism>
<keyword evidence="2" id="KW-1185">Reference proteome</keyword>
<accession>A0ABP4PGS6</accession>
<protein>
    <recommendedName>
        <fullName evidence="3">FXSXX-COOH protein</fullName>
    </recommendedName>
</protein>
<dbReference type="RefSeq" id="WP_344215191.1">
    <property type="nucleotide sequence ID" value="NZ_BAAAOS010000020.1"/>
</dbReference>
<proteinExistence type="predicted"/>